<feature type="transmembrane region" description="Helical" evidence="5">
    <location>
        <begin position="390"/>
        <end position="412"/>
    </location>
</feature>
<feature type="transmembrane region" description="Helical" evidence="5">
    <location>
        <begin position="349"/>
        <end position="370"/>
    </location>
</feature>
<evidence type="ECO:0000259" key="6">
    <source>
        <dbReference type="PROSITE" id="PS50850"/>
    </source>
</evidence>
<evidence type="ECO:0000313" key="8">
    <source>
        <dbReference type="Proteomes" id="UP000297910"/>
    </source>
</evidence>
<keyword evidence="3 5" id="KW-1133">Transmembrane helix</keyword>
<evidence type="ECO:0000256" key="4">
    <source>
        <dbReference type="ARBA" id="ARBA00023136"/>
    </source>
</evidence>
<dbReference type="InterPro" id="IPR011701">
    <property type="entry name" value="MFS"/>
</dbReference>
<dbReference type="InterPro" id="IPR036259">
    <property type="entry name" value="MFS_trans_sf"/>
</dbReference>
<accession>A0A4Z1FNY1</accession>
<comment type="subcellular location">
    <subcellularLocation>
        <location evidence="1">Membrane</location>
        <topology evidence="1">Multi-pass membrane protein</topology>
    </subcellularLocation>
</comment>
<reference evidence="7 8" key="1">
    <citation type="submission" date="2017-12" db="EMBL/GenBank/DDBJ databases">
        <title>Comparative genomics of Botrytis spp.</title>
        <authorList>
            <person name="Valero-Jimenez C.A."/>
            <person name="Tapia P."/>
            <person name="Veloso J."/>
            <person name="Silva-Moreno E."/>
            <person name="Staats M."/>
            <person name="Valdes J.H."/>
            <person name="Van Kan J.A.L."/>
        </authorList>
    </citation>
    <scope>NUCLEOTIDE SEQUENCE [LARGE SCALE GENOMIC DNA]</scope>
    <source>
        <strain evidence="7 8">Bp0003</strain>
    </source>
</reference>
<keyword evidence="2 5" id="KW-0812">Transmembrane</keyword>
<feature type="transmembrane region" description="Helical" evidence="5">
    <location>
        <begin position="449"/>
        <end position="472"/>
    </location>
</feature>
<feature type="transmembrane region" description="Helical" evidence="5">
    <location>
        <begin position="114"/>
        <end position="132"/>
    </location>
</feature>
<feature type="transmembrane region" description="Helical" evidence="5">
    <location>
        <begin position="169"/>
        <end position="191"/>
    </location>
</feature>
<comment type="caution">
    <text evidence="7">The sequence shown here is derived from an EMBL/GenBank/DDBJ whole genome shotgun (WGS) entry which is preliminary data.</text>
</comment>
<protein>
    <recommendedName>
        <fullName evidence="6">Major facilitator superfamily (MFS) profile domain-containing protein</fullName>
    </recommendedName>
</protein>
<sequence>METGNITATASSEKTSQIIAGNDAALSSPLTILDGAEGEEIVYLRGIRFVMLAALIGIMVFIVSVEANVAVTSFVTITRDLGGFETISWILSGYQLGFVGESKFDFYYIFEDPFYISFNLLNASNLASIAISAKLSDIFGRKPITAGFLLIFTVFSAGCATAQTMTALIVVRAFQGLGGGGCYTLASILIVDSAPPEKYGKYVTVAGIAIALGTVLGPIIGGAITENTTWRWIFLFNVPIGALALFLVLLSMPNGFPYKQRGRRHKSINAVLRTLRGRLDITGSVLLLFAVLAFTACFMEAGSRFPWKSTYVITLLITSVILSIALLTWERHVTLTDKVREPVLPWRFFTNRVMIGILLVMMLVGAPMSVTTFQLPQRFQLVNGLSSLDAGIRLLPFGAVFPVGCMAGTIIAGKFKVPAIYLIFVGSIFQIIGYALLSTLSTSAHVETAVYGYLIICGFGCGLTFTMAYIMVPFTADLCDKAAGMASANQFRAMGSAIGLAIATSVFNGYTLSHFADLGIVGSMTDLITGQSSLPESVREDTRRILSEGYNRQMLVLCVISAAQIPIAMLMWKRKQIVTT</sequence>
<evidence type="ECO:0000256" key="1">
    <source>
        <dbReference type="ARBA" id="ARBA00004141"/>
    </source>
</evidence>
<feature type="transmembrane region" description="Helical" evidence="5">
    <location>
        <begin position="277"/>
        <end position="299"/>
    </location>
</feature>
<feature type="transmembrane region" description="Helical" evidence="5">
    <location>
        <begin position="311"/>
        <end position="329"/>
    </location>
</feature>
<evidence type="ECO:0000256" key="3">
    <source>
        <dbReference type="ARBA" id="ARBA00022989"/>
    </source>
</evidence>
<dbReference type="PROSITE" id="PS00216">
    <property type="entry name" value="SUGAR_TRANSPORT_1"/>
    <property type="match status" value="1"/>
</dbReference>
<dbReference type="InterPro" id="IPR005829">
    <property type="entry name" value="Sugar_transporter_CS"/>
</dbReference>
<dbReference type="Proteomes" id="UP000297910">
    <property type="component" value="Unassembled WGS sequence"/>
</dbReference>
<proteinExistence type="predicted"/>
<feature type="transmembrane region" description="Helical" evidence="5">
    <location>
        <begin position="230"/>
        <end position="256"/>
    </location>
</feature>
<organism evidence="7 8">
    <name type="scientific">Botrytis paeoniae</name>
    <dbReference type="NCBI Taxonomy" id="278948"/>
    <lineage>
        <taxon>Eukaryota</taxon>
        <taxon>Fungi</taxon>
        <taxon>Dikarya</taxon>
        <taxon>Ascomycota</taxon>
        <taxon>Pezizomycotina</taxon>
        <taxon>Leotiomycetes</taxon>
        <taxon>Helotiales</taxon>
        <taxon>Sclerotiniaceae</taxon>
        <taxon>Botrytis</taxon>
    </lineage>
</organism>
<name>A0A4Z1FNY1_9HELO</name>
<feature type="transmembrane region" description="Helical" evidence="5">
    <location>
        <begin position="144"/>
        <end position="163"/>
    </location>
</feature>
<feature type="transmembrane region" description="Helical" evidence="5">
    <location>
        <begin position="554"/>
        <end position="572"/>
    </location>
</feature>
<keyword evidence="8" id="KW-1185">Reference proteome</keyword>
<dbReference type="PROSITE" id="PS50850">
    <property type="entry name" value="MFS"/>
    <property type="match status" value="1"/>
</dbReference>
<dbReference type="InterPro" id="IPR020846">
    <property type="entry name" value="MFS_dom"/>
</dbReference>
<evidence type="ECO:0000256" key="2">
    <source>
        <dbReference type="ARBA" id="ARBA00022692"/>
    </source>
</evidence>
<dbReference type="PANTHER" id="PTHR23501">
    <property type="entry name" value="MAJOR FACILITATOR SUPERFAMILY"/>
    <property type="match status" value="1"/>
</dbReference>
<dbReference type="Pfam" id="PF07690">
    <property type="entry name" value="MFS_1"/>
    <property type="match status" value="2"/>
</dbReference>
<feature type="transmembrane region" description="Helical" evidence="5">
    <location>
        <begin position="493"/>
        <end position="512"/>
    </location>
</feature>
<dbReference type="GO" id="GO:0005886">
    <property type="term" value="C:plasma membrane"/>
    <property type="evidence" value="ECO:0007669"/>
    <property type="project" value="TreeGrafter"/>
</dbReference>
<dbReference type="SUPFAM" id="SSF103473">
    <property type="entry name" value="MFS general substrate transporter"/>
    <property type="match status" value="1"/>
</dbReference>
<evidence type="ECO:0000313" key="7">
    <source>
        <dbReference type="EMBL" id="TGO24512.1"/>
    </source>
</evidence>
<feature type="transmembrane region" description="Helical" evidence="5">
    <location>
        <begin position="203"/>
        <end position="224"/>
    </location>
</feature>
<feature type="domain" description="Major facilitator superfamily (MFS) profile" evidence="6">
    <location>
        <begin position="52"/>
        <end position="534"/>
    </location>
</feature>
<dbReference type="EMBL" id="PQXI01000101">
    <property type="protein sequence ID" value="TGO24512.1"/>
    <property type="molecule type" value="Genomic_DNA"/>
</dbReference>
<dbReference type="GO" id="GO:0022857">
    <property type="term" value="F:transmembrane transporter activity"/>
    <property type="evidence" value="ECO:0007669"/>
    <property type="project" value="InterPro"/>
</dbReference>
<dbReference type="Gene3D" id="1.20.1720.10">
    <property type="entry name" value="Multidrug resistance protein D"/>
    <property type="match status" value="1"/>
</dbReference>
<feature type="transmembrane region" description="Helical" evidence="5">
    <location>
        <begin position="419"/>
        <end position="437"/>
    </location>
</feature>
<gene>
    <name evidence="7" type="ORF">BPAE_0101g00300</name>
</gene>
<feature type="transmembrane region" description="Helical" evidence="5">
    <location>
        <begin position="49"/>
        <end position="71"/>
    </location>
</feature>
<keyword evidence="4 5" id="KW-0472">Membrane</keyword>
<dbReference type="AlphaFoldDB" id="A0A4Z1FNY1"/>
<evidence type="ECO:0000256" key="5">
    <source>
        <dbReference type="SAM" id="Phobius"/>
    </source>
</evidence>
<dbReference type="PANTHER" id="PTHR23501:SF43">
    <property type="entry name" value="MULTIDRUG TRANSPORTER, PUTATIVE (AFU_ORTHOLOGUE AFUA_6G03040)-RELATED"/>
    <property type="match status" value="1"/>
</dbReference>
<dbReference type="Gene3D" id="1.20.1250.20">
    <property type="entry name" value="MFS general substrate transporter like domains"/>
    <property type="match status" value="1"/>
</dbReference>